<sequence length="622" mass="66477">MGTIIGTSASNIINGTSSVDLIKGLGGNDTIRGGDGDDRIHGGTGNDHLYGGAGGDTFVMDTALNGSTNVDRIFDFNGIHDDIELDQLIFKDLKIDGVLYQSMFAAGTAAKDANDRIIYNKATGELWYDADGTGSIAKVKFAQLNAGTELKANDIQINYAGVSMADPGGVVTPPPQPSSVGSVTTKIGTGTDKLVLKIAQNAYLGDAQYTIKVDGQQIGGILTAKALKGSGQSDTVEVSGNWPSGLHNVEVTFLNDAWGGTAQTDRNLYVESATYNGTAVSAAKLDLFDGSGTFQFRDSTATASTPMPVPGTGTPMDITRYDGAIKSSYAGQVIENLDIYLGRGDAVTITHDNVILRNCRIHHAEGIGVNVQGADGVKMSNVEVINTSPPSGINPETDENILNVQVENSQNFSASHVTVRDGSSGFYFLNSPGSKLDYVNGYNFHGPMPKGQFVQWDKSPNGSLTNFYVYNDPNKTYVEDNISVFGNSTNMLIKNGVIDGNNSETGVGVMFEYGSKGLVENVDAVHMGNGAFSSYSDGVTFRDVRSFDNWGGVGPRGENSSNSLIFNIQGAGVRYEEATYTNPTNPSNIAWDTSRAEYLDIREDRSAVVHDHRMWLNNFDWF</sequence>
<dbReference type="InterPro" id="IPR050557">
    <property type="entry name" value="RTX_toxin/Mannuronan_C5-epim"/>
</dbReference>
<evidence type="ECO:0000259" key="5">
    <source>
        <dbReference type="Pfam" id="PF16841"/>
    </source>
</evidence>
<dbReference type="PANTHER" id="PTHR38340">
    <property type="entry name" value="S-LAYER PROTEIN"/>
    <property type="match status" value="1"/>
</dbReference>
<evidence type="ECO:0000313" key="6">
    <source>
        <dbReference type="EMBL" id="MFC1459433.1"/>
    </source>
</evidence>
<comment type="function">
    <text evidence="1">Converts beta-D-mannuronic acid (M) to alpha-L-guluronic acid (G), producing a polymer with gel-forming capacity, required for the formation of the cyst coat.</text>
</comment>
<feature type="domain" description="Carbohydrate binding module xylan-binding" evidence="5">
    <location>
        <begin position="197"/>
        <end position="282"/>
    </location>
</feature>
<dbReference type="InterPro" id="IPR031768">
    <property type="entry name" value="CBM60_xylan-bd"/>
</dbReference>
<comment type="subcellular location">
    <subcellularLocation>
        <location evidence="2">Secreted</location>
    </subcellularLocation>
</comment>
<dbReference type="EMBL" id="JBHOMY010000110">
    <property type="protein sequence ID" value="MFC1459433.1"/>
    <property type="molecule type" value="Genomic_DNA"/>
</dbReference>
<dbReference type="SUPFAM" id="SSF51126">
    <property type="entry name" value="Pectin lyase-like"/>
    <property type="match status" value="1"/>
</dbReference>
<dbReference type="PROSITE" id="PS00330">
    <property type="entry name" value="HEMOLYSIN_CALCIUM"/>
    <property type="match status" value="2"/>
</dbReference>
<dbReference type="PRINTS" id="PR00313">
    <property type="entry name" value="CABNDNGRPT"/>
</dbReference>
<keyword evidence="3" id="KW-0964">Secreted</keyword>
<dbReference type="InterPro" id="IPR011050">
    <property type="entry name" value="Pectin_lyase_fold/virulence"/>
</dbReference>
<dbReference type="Pfam" id="PF16841">
    <property type="entry name" value="CBM60"/>
    <property type="match status" value="1"/>
</dbReference>
<dbReference type="Gene3D" id="2.150.10.10">
    <property type="entry name" value="Serralysin-like metalloprotease, C-terminal"/>
    <property type="match status" value="1"/>
</dbReference>
<reference evidence="6 7" key="1">
    <citation type="submission" date="2024-09" db="EMBL/GenBank/DDBJ databases">
        <title>Nodulacao em especies de Leguminosae Basais da Amazonia e Caracterizacao dos Rizobios e Bacterias Associadas aos Nodulos.</title>
        <authorList>
            <person name="Jambeiro I.C.A."/>
            <person name="Lopes I.S."/>
            <person name="Aguiar E.R.G.R."/>
            <person name="Santos A.F.J."/>
            <person name="Dos Santos J.M.F."/>
            <person name="Gross E."/>
        </authorList>
    </citation>
    <scope>NUCLEOTIDE SEQUENCE [LARGE SCALE GENOMIC DNA]</scope>
    <source>
        <strain evidence="6 7">BRUESC1165</strain>
    </source>
</reference>
<evidence type="ECO:0000256" key="2">
    <source>
        <dbReference type="ARBA" id="ARBA00004613"/>
    </source>
</evidence>
<dbReference type="InterPro" id="IPR018511">
    <property type="entry name" value="Hemolysin-typ_Ca-bd_CS"/>
</dbReference>
<comment type="caution">
    <text evidence="6">The sequence shown here is derived from an EMBL/GenBank/DDBJ whole genome shotgun (WGS) entry which is preliminary data.</text>
</comment>
<accession>A0ABV6YDR4</accession>
<dbReference type="SMART" id="SM00710">
    <property type="entry name" value="PbH1"/>
    <property type="match status" value="6"/>
</dbReference>
<evidence type="ECO:0000313" key="7">
    <source>
        <dbReference type="Proteomes" id="UP001593940"/>
    </source>
</evidence>
<dbReference type="InterPro" id="IPR001343">
    <property type="entry name" value="Hemolysn_Ca-bd"/>
</dbReference>
<dbReference type="RefSeq" id="WP_377031090.1">
    <property type="nucleotide sequence ID" value="NZ_JBHOMY010000110.1"/>
</dbReference>
<dbReference type="Proteomes" id="UP001593940">
    <property type="component" value="Unassembled WGS sequence"/>
</dbReference>
<evidence type="ECO:0000259" key="4">
    <source>
        <dbReference type="Pfam" id="PF13229"/>
    </source>
</evidence>
<dbReference type="Pfam" id="PF00353">
    <property type="entry name" value="HemolysinCabind"/>
    <property type="match status" value="1"/>
</dbReference>
<dbReference type="PANTHER" id="PTHR38340:SF1">
    <property type="entry name" value="S-LAYER PROTEIN"/>
    <property type="match status" value="1"/>
</dbReference>
<dbReference type="Pfam" id="PF13229">
    <property type="entry name" value="Beta_helix"/>
    <property type="match status" value="1"/>
</dbReference>
<organism evidence="6 7">
    <name type="scientific">Microvirga arabica</name>
    <dbReference type="NCBI Taxonomy" id="1128671"/>
    <lineage>
        <taxon>Bacteria</taxon>
        <taxon>Pseudomonadati</taxon>
        <taxon>Pseudomonadota</taxon>
        <taxon>Alphaproteobacteria</taxon>
        <taxon>Hyphomicrobiales</taxon>
        <taxon>Methylobacteriaceae</taxon>
        <taxon>Microvirga</taxon>
    </lineage>
</organism>
<dbReference type="InterPro" id="IPR011049">
    <property type="entry name" value="Serralysin-like_metalloprot_C"/>
</dbReference>
<keyword evidence="7" id="KW-1185">Reference proteome</keyword>
<dbReference type="SUPFAM" id="SSF51120">
    <property type="entry name" value="beta-Roll"/>
    <property type="match status" value="1"/>
</dbReference>
<dbReference type="InterPro" id="IPR006626">
    <property type="entry name" value="PbH1"/>
</dbReference>
<evidence type="ECO:0000256" key="3">
    <source>
        <dbReference type="ARBA" id="ARBA00022525"/>
    </source>
</evidence>
<name>A0ABV6YDR4_9HYPH</name>
<dbReference type="InterPro" id="IPR039448">
    <property type="entry name" value="Beta_helix"/>
</dbReference>
<gene>
    <name evidence="6" type="ORF">ACETIH_22590</name>
</gene>
<feature type="domain" description="Right handed beta helix" evidence="4">
    <location>
        <begin position="324"/>
        <end position="434"/>
    </location>
</feature>
<proteinExistence type="predicted"/>
<dbReference type="Gene3D" id="2.60.60.40">
    <property type="match status" value="1"/>
</dbReference>
<evidence type="ECO:0000256" key="1">
    <source>
        <dbReference type="ARBA" id="ARBA00002822"/>
    </source>
</evidence>
<protein>
    <submittedName>
        <fullName evidence="6">Carbohydrate-binding domain-containing protein</fullName>
    </submittedName>
</protein>